<keyword evidence="3" id="KW-1185">Reference proteome</keyword>
<reference evidence="2" key="1">
    <citation type="submission" date="2021-03" db="EMBL/GenBank/DDBJ databases">
        <title>Whole genome shotgun sequence of Actinoplanes consettensis NBRC 14913.</title>
        <authorList>
            <person name="Komaki H."/>
            <person name="Tamura T."/>
        </authorList>
    </citation>
    <scope>NUCLEOTIDE SEQUENCE</scope>
    <source>
        <strain evidence="2">NBRC 14913</strain>
    </source>
</reference>
<proteinExistence type="predicted"/>
<dbReference type="Gene3D" id="3.40.50.1820">
    <property type="entry name" value="alpha/beta hydrolase"/>
    <property type="match status" value="1"/>
</dbReference>
<accession>A0A919T2B5</accession>
<dbReference type="AlphaFoldDB" id="A0A919T2B5"/>
<protein>
    <recommendedName>
        <fullName evidence="4">Alpha/beta hydrolase</fullName>
    </recommendedName>
</protein>
<organism evidence="2 3">
    <name type="scientific">Winogradskya consettensis</name>
    <dbReference type="NCBI Taxonomy" id="113560"/>
    <lineage>
        <taxon>Bacteria</taxon>
        <taxon>Bacillati</taxon>
        <taxon>Actinomycetota</taxon>
        <taxon>Actinomycetes</taxon>
        <taxon>Micromonosporales</taxon>
        <taxon>Micromonosporaceae</taxon>
        <taxon>Winogradskya</taxon>
    </lineage>
</organism>
<evidence type="ECO:0000313" key="3">
    <source>
        <dbReference type="Proteomes" id="UP000680865"/>
    </source>
</evidence>
<feature type="region of interest" description="Disordered" evidence="1">
    <location>
        <begin position="15"/>
        <end position="34"/>
    </location>
</feature>
<name>A0A919T2B5_9ACTN</name>
<evidence type="ECO:0008006" key="4">
    <source>
        <dbReference type="Google" id="ProtNLM"/>
    </source>
</evidence>
<evidence type="ECO:0000313" key="2">
    <source>
        <dbReference type="EMBL" id="GIM84326.1"/>
    </source>
</evidence>
<sequence length="59" mass="6074">MGEISVPTLLINGADDPTVRPAAAHSPAASRARSEVYPAMGHSFPAAVWDRVADGVTVS</sequence>
<dbReference type="SUPFAM" id="SSF53474">
    <property type="entry name" value="alpha/beta-Hydrolases"/>
    <property type="match status" value="1"/>
</dbReference>
<feature type="compositionally biased region" description="Low complexity" evidence="1">
    <location>
        <begin position="20"/>
        <end position="31"/>
    </location>
</feature>
<gene>
    <name evidence="2" type="ORF">Aco04nite_90910</name>
</gene>
<dbReference type="InterPro" id="IPR029058">
    <property type="entry name" value="AB_hydrolase_fold"/>
</dbReference>
<dbReference type="EMBL" id="BOQP01000063">
    <property type="protein sequence ID" value="GIM84326.1"/>
    <property type="molecule type" value="Genomic_DNA"/>
</dbReference>
<comment type="caution">
    <text evidence="2">The sequence shown here is derived from an EMBL/GenBank/DDBJ whole genome shotgun (WGS) entry which is preliminary data.</text>
</comment>
<evidence type="ECO:0000256" key="1">
    <source>
        <dbReference type="SAM" id="MobiDB-lite"/>
    </source>
</evidence>
<dbReference type="Proteomes" id="UP000680865">
    <property type="component" value="Unassembled WGS sequence"/>
</dbReference>